<dbReference type="PANTHER" id="PTHR16504">
    <property type="entry name" value="5'(3')-DEOXYRIBONUCLEOTIDASE"/>
    <property type="match status" value="1"/>
</dbReference>
<dbReference type="InterPro" id="IPR036412">
    <property type="entry name" value="HAD-like_sf"/>
</dbReference>
<dbReference type="SFLD" id="SFLDG01126">
    <property type="entry name" value="C1.2:_Nucleotidase_Like"/>
    <property type="match status" value="1"/>
</dbReference>
<dbReference type="EMBL" id="BAABFT010000020">
    <property type="protein sequence ID" value="GAA4338032.1"/>
    <property type="molecule type" value="Genomic_DNA"/>
</dbReference>
<gene>
    <name evidence="2" type="ORF">GCM10023149_47780</name>
</gene>
<dbReference type="InterPro" id="IPR010708">
    <property type="entry name" value="5'(3')-deoxyribonucleotidase"/>
</dbReference>
<dbReference type="SFLD" id="SFLDG01146">
    <property type="entry name" value="C1.2.2"/>
    <property type="match status" value="1"/>
</dbReference>
<dbReference type="SUPFAM" id="SSF56784">
    <property type="entry name" value="HAD-like"/>
    <property type="match status" value="1"/>
</dbReference>
<dbReference type="Gene3D" id="3.40.50.1000">
    <property type="entry name" value="HAD superfamily/HAD-like"/>
    <property type="match status" value="1"/>
</dbReference>
<keyword evidence="3" id="KW-1185">Reference proteome</keyword>
<dbReference type="Pfam" id="PF06941">
    <property type="entry name" value="NT5C"/>
    <property type="match status" value="1"/>
</dbReference>
<evidence type="ECO:0000256" key="1">
    <source>
        <dbReference type="ARBA" id="ARBA00009589"/>
    </source>
</evidence>
<reference evidence="3" key="1">
    <citation type="journal article" date="2019" name="Int. J. Syst. Evol. Microbiol.">
        <title>The Global Catalogue of Microorganisms (GCM) 10K type strain sequencing project: providing services to taxonomists for standard genome sequencing and annotation.</title>
        <authorList>
            <consortium name="The Broad Institute Genomics Platform"/>
            <consortium name="The Broad Institute Genome Sequencing Center for Infectious Disease"/>
            <person name="Wu L."/>
            <person name="Ma J."/>
        </authorList>
    </citation>
    <scope>NUCLEOTIDE SEQUENCE [LARGE SCALE GENOMIC DNA]</scope>
    <source>
        <strain evidence="3">JCM 17705</strain>
    </source>
</reference>
<dbReference type="SFLD" id="SFLDS00003">
    <property type="entry name" value="Haloacid_Dehalogenase"/>
    <property type="match status" value="1"/>
</dbReference>
<dbReference type="InterPro" id="IPR023214">
    <property type="entry name" value="HAD_sf"/>
</dbReference>
<dbReference type="PANTHER" id="PTHR16504:SF4">
    <property type="entry name" value="5'(3')-DEOXYRIBONUCLEOTIDASE"/>
    <property type="match status" value="1"/>
</dbReference>
<comment type="caution">
    <text evidence="2">The sequence shown here is derived from an EMBL/GenBank/DDBJ whole genome shotgun (WGS) entry which is preliminary data.</text>
</comment>
<accession>A0ABP8HF09</accession>
<dbReference type="Gene3D" id="1.10.40.40">
    <property type="entry name" value="Deoxyribonucleotidase, domain 2"/>
    <property type="match status" value="1"/>
</dbReference>
<proteinExistence type="inferred from homology"/>
<comment type="similarity">
    <text evidence="1">Belongs to the 5'(3')-deoxyribonucleotidase family.</text>
</comment>
<evidence type="ECO:0000313" key="2">
    <source>
        <dbReference type="EMBL" id="GAA4338032.1"/>
    </source>
</evidence>
<evidence type="ECO:0000313" key="3">
    <source>
        <dbReference type="Proteomes" id="UP001500582"/>
    </source>
</evidence>
<sequence>MFKLLSKSPILASMNNKLRLAIDMDEVIADTIGKFITLYEERHQTKVVLDEMHGKEFNEVLPEEIRHTLRQYINEPGFFRDIPVMEDAVEVLQQLNEKYDLYIVSAAMEFKNSLADKLEWLNEHFPFISWTNIIFCGHKIVNVDIMIDDRLKNFVNFEGRKILFTSPHNLAIDGYERADTWKDVAGMLL</sequence>
<name>A0ABP8HF09_9SPHI</name>
<dbReference type="Proteomes" id="UP001500582">
    <property type="component" value="Unassembled WGS sequence"/>
</dbReference>
<organism evidence="2 3">
    <name type="scientific">Mucilaginibacter gynuensis</name>
    <dbReference type="NCBI Taxonomy" id="1302236"/>
    <lineage>
        <taxon>Bacteria</taxon>
        <taxon>Pseudomonadati</taxon>
        <taxon>Bacteroidota</taxon>
        <taxon>Sphingobacteriia</taxon>
        <taxon>Sphingobacteriales</taxon>
        <taxon>Sphingobacteriaceae</taxon>
        <taxon>Mucilaginibacter</taxon>
    </lineage>
</organism>
<protein>
    <submittedName>
        <fullName evidence="2">5'-3'-deoxyribonucleotidase</fullName>
    </submittedName>
</protein>